<dbReference type="Gene3D" id="1.25.10.10">
    <property type="entry name" value="Leucine-rich Repeat Variant"/>
    <property type="match status" value="2"/>
</dbReference>
<dbReference type="PATRIC" id="fig|1703775.3.peg.2474"/>
<dbReference type="PANTHER" id="PTHR12697:SF5">
    <property type="entry name" value="DEOXYHYPUSINE HYDROXYLASE"/>
    <property type="match status" value="1"/>
</dbReference>
<evidence type="ECO:0008006" key="3">
    <source>
        <dbReference type="Google" id="ProtNLM"/>
    </source>
</evidence>
<name>A0A0S7XL24_UNCSA</name>
<dbReference type="Proteomes" id="UP000051861">
    <property type="component" value="Unassembled WGS sequence"/>
</dbReference>
<dbReference type="InterPro" id="IPR004155">
    <property type="entry name" value="PBS_lyase_HEAT"/>
</dbReference>
<dbReference type="Pfam" id="PF13646">
    <property type="entry name" value="HEAT_2"/>
    <property type="match status" value="2"/>
</dbReference>
<reference evidence="1 2" key="1">
    <citation type="journal article" date="2015" name="Microbiome">
        <title>Genomic resolution of linkages in carbon, nitrogen, and sulfur cycling among widespread estuary sediment bacteria.</title>
        <authorList>
            <person name="Baker B.J."/>
            <person name="Lazar C.S."/>
            <person name="Teske A.P."/>
            <person name="Dick G.J."/>
        </authorList>
    </citation>
    <scope>NUCLEOTIDE SEQUENCE [LARGE SCALE GENOMIC DNA]</scope>
    <source>
        <strain evidence="1">DG_54_3</strain>
    </source>
</reference>
<dbReference type="SMART" id="SM00567">
    <property type="entry name" value="EZ_HEAT"/>
    <property type="match status" value="6"/>
</dbReference>
<dbReference type="EMBL" id="LIZX01000244">
    <property type="protein sequence ID" value="KPJ63143.1"/>
    <property type="molecule type" value="Genomic_DNA"/>
</dbReference>
<comment type="caution">
    <text evidence="1">The sequence shown here is derived from an EMBL/GenBank/DDBJ whole genome shotgun (WGS) entry which is preliminary data.</text>
</comment>
<sequence>MAVIISDGISNKCTRAIKAFPSFKDNPKLVIEKWGRMLKGDKTKQLENNRVLIIFQNMSQAERNAVAAYIRANYKLGEDEYPIALPDGKICLHDAKDTVERDLEKHSPKHLLVLLYSITREWKNKSETHRTISVDSKIPYPDKLSKRRDEISRKTLKLTDSPENFLQQKGNEVIIGKKDYNITFSIKLKKNVNIDMLDKDKLIKLYILVAELNKSIPPSRENHHKITFCIHKDINIDKLDKSRLIKLYNLVAGLNAFMPSRPVKKVYVYIGKNGGSYSPQLHEMSLPLLRTSLFDTAAHETGHAIFTVKLGGEARYNNDMAVKDELWQRIYYFSTGFDYHELVDDSNYSNETDGAGHPDDNASELFASSVSAYRLHPDKFIKNILDPDTPEGMKKLGILIWCYLRDRVFIKEGDTKGMVFSETDPFAHISLESVELKDEEVFASRVDGLIDNDGVRWAAARASVDPKDPRFYDLFINSLIEATGNSDLGIRSGAIRAIGELGTKDPRFIKPLIMALGDSETDWEAIVAIGKLNDLAFINHLLKAFNNGNPDIRKGAAKAIGRFEDPRVIELVGKALDSSHPNVRITAAMAIGEFLTKLNNPRILALLRKALDNGDPKVREAAALAIGKSKDNIEEPKVVALLQKALDSSHPNVRKAAAQAISKLEYQTCIKFLIAALENDDFEVRGIAIETIHFEKIEDKKLIEPLIKVLKENRINEQSRIAAAEFLGKVGDETILPALNKILIISRNDPGYEAITNAYLAIQKRESAKKAHNNPVKELRSIRKSKMARSI</sequence>
<dbReference type="GO" id="GO:0016491">
    <property type="term" value="F:oxidoreductase activity"/>
    <property type="evidence" value="ECO:0007669"/>
    <property type="project" value="TreeGrafter"/>
</dbReference>
<organism evidence="1 2">
    <name type="scientific">candidate division WOR-1 bacterium DG_54_3</name>
    <dbReference type="NCBI Taxonomy" id="1703775"/>
    <lineage>
        <taxon>Bacteria</taxon>
        <taxon>Bacillati</taxon>
        <taxon>Saganbacteria</taxon>
    </lineage>
</organism>
<accession>A0A0S7XL24</accession>
<dbReference type="AlphaFoldDB" id="A0A0S7XL24"/>
<evidence type="ECO:0000313" key="2">
    <source>
        <dbReference type="Proteomes" id="UP000051861"/>
    </source>
</evidence>
<protein>
    <recommendedName>
        <fullName evidence="3">HEAT repeat domain-containing protein</fullName>
    </recommendedName>
</protein>
<evidence type="ECO:0000313" key="1">
    <source>
        <dbReference type="EMBL" id="KPJ63143.1"/>
    </source>
</evidence>
<dbReference type="InterPro" id="IPR011989">
    <property type="entry name" value="ARM-like"/>
</dbReference>
<dbReference type="InterPro" id="IPR016024">
    <property type="entry name" value="ARM-type_fold"/>
</dbReference>
<dbReference type="SUPFAM" id="SSF48371">
    <property type="entry name" value="ARM repeat"/>
    <property type="match status" value="1"/>
</dbReference>
<gene>
    <name evidence="1" type="ORF">AMJ44_14720</name>
</gene>
<proteinExistence type="predicted"/>
<dbReference type="PANTHER" id="PTHR12697">
    <property type="entry name" value="PBS LYASE HEAT-LIKE PROTEIN"/>
    <property type="match status" value="1"/>
</dbReference>